<dbReference type="OrthoDB" id="5782761at2759"/>
<dbReference type="InterPro" id="IPR016186">
    <property type="entry name" value="C-type_lectin-like/link_sf"/>
</dbReference>
<gene>
    <name evidence="3" type="ORF">CRE_06570</name>
</gene>
<dbReference type="HOGENOM" id="CLU_058687_1_1_1"/>
<dbReference type="GeneID" id="9804148"/>
<dbReference type="RefSeq" id="XP_003109957.2">
    <property type="nucleotide sequence ID" value="XM_003109909.2"/>
</dbReference>
<dbReference type="eggNOG" id="KOG4297">
    <property type="taxonomic scope" value="Eukaryota"/>
</dbReference>
<dbReference type="AlphaFoldDB" id="E3M1L0"/>
<dbReference type="EMBL" id="DS268421">
    <property type="protein sequence ID" value="EFO88746.1"/>
    <property type="molecule type" value="Genomic_DNA"/>
</dbReference>
<evidence type="ECO:0000256" key="1">
    <source>
        <dbReference type="SAM" id="SignalP"/>
    </source>
</evidence>
<protein>
    <recommendedName>
        <fullName evidence="2">C-type lectin domain-containing protein</fullName>
    </recommendedName>
</protein>
<keyword evidence="1" id="KW-0732">Signal</keyword>
<proteinExistence type="predicted"/>
<dbReference type="Pfam" id="PF00059">
    <property type="entry name" value="Lectin_C"/>
    <property type="match status" value="1"/>
</dbReference>
<name>E3M1L0_CAERE</name>
<sequence length="197" mass="21739">MSSFWSLLILLNFLVIAVSSGKTNGHCQKGWTKFTRPSGDWCIKIFYETLVTQPEAEAKCQAADATLSSFQNQVESLWVAATSVAHIYPKTGSIWIGAKRTKACLKSQLTEKCTRFNSFEWTDKSANGTDGFLWDAREPSNTRSIQDCLIMTIGSTGYVSGYDIQVGTLNDNKCDLKLNSKDPQQIQGFVCGKPPGC</sequence>
<reference evidence="3" key="1">
    <citation type="submission" date="2007-07" db="EMBL/GenBank/DDBJ databases">
        <title>PCAP assembly of the Caenorhabditis remanei genome.</title>
        <authorList>
            <consortium name="The Caenorhabditis remanei Sequencing Consortium"/>
            <person name="Wilson R.K."/>
        </authorList>
    </citation>
    <scope>NUCLEOTIDE SEQUENCE [LARGE SCALE GENOMIC DNA]</scope>
    <source>
        <strain evidence="3">PB4641</strain>
    </source>
</reference>
<feature type="chain" id="PRO_5003174059" description="C-type lectin domain-containing protein" evidence="1">
    <location>
        <begin position="21"/>
        <end position="197"/>
    </location>
</feature>
<dbReference type="CDD" id="cd00037">
    <property type="entry name" value="CLECT"/>
    <property type="match status" value="1"/>
</dbReference>
<dbReference type="Gene3D" id="3.10.100.10">
    <property type="entry name" value="Mannose-Binding Protein A, subunit A"/>
    <property type="match status" value="1"/>
</dbReference>
<dbReference type="KEGG" id="crq:GCK72_006951"/>
<dbReference type="InterPro" id="IPR001304">
    <property type="entry name" value="C-type_lectin-like"/>
</dbReference>
<accession>E3M1L0</accession>
<organism evidence="4">
    <name type="scientific">Caenorhabditis remanei</name>
    <name type="common">Caenorhabditis vulgaris</name>
    <dbReference type="NCBI Taxonomy" id="31234"/>
    <lineage>
        <taxon>Eukaryota</taxon>
        <taxon>Metazoa</taxon>
        <taxon>Ecdysozoa</taxon>
        <taxon>Nematoda</taxon>
        <taxon>Chromadorea</taxon>
        <taxon>Rhabditida</taxon>
        <taxon>Rhabditina</taxon>
        <taxon>Rhabditomorpha</taxon>
        <taxon>Rhabditoidea</taxon>
        <taxon>Rhabditidae</taxon>
        <taxon>Peloderinae</taxon>
        <taxon>Caenorhabditis</taxon>
    </lineage>
</organism>
<dbReference type="PROSITE" id="PS50041">
    <property type="entry name" value="C_TYPE_LECTIN_2"/>
    <property type="match status" value="1"/>
</dbReference>
<keyword evidence="4" id="KW-1185">Reference proteome</keyword>
<evidence type="ECO:0000313" key="4">
    <source>
        <dbReference type="Proteomes" id="UP000008281"/>
    </source>
</evidence>
<dbReference type="SMART" id="SM00034">
    <property type="entry name" value="CLECT"/>
    <property type="match status" value="1"/>
</dbReference>
<dbReference type="STRING" id="31234.E3M1L0"/>
<dbReference type="InterPro" id="IPR016187">
    <property type="entry name" value="CTDL_fold"/>
</dbReference>
<evidence type="ECO:0000259" key="2">
    <source>
        <dbReference type="PROSITE" id="PS50041"/>
    </source>
</evidence>
<dbReference type="OMA" id="WDAREPS"/>
<feature type="signal peptide" evidence="1">
    <location>
        <begin position="1"/>
        <end position="20"/>
    </location>
</feature>
<feature type="domain" description="C-type lectin" evidence="2">
    <location>
        <begin position="38"/>
        <end position="175"/>
    </location>
</feature>
<dbReference type="CTD" id="9804148"/>
<evidence type="ECO:0000313" key="3">
    <source>
        <dbReference type="EMBL" id="EFO88746.1"/>
    </source>
</evidence>
<dbReference type="Proteomes" id="UP000008281">
    <property type="component" value="Unassembled WGS sequence"/>
</dbReference>
<dbReference type="SUPFAM" id="SSF56436">
    <property type="entry name" value="C-type lectin-like"/>
    <property type="match status" value="1"/>
</dbReference>
<dbReference type="InParanoid" id="E3M1L0"/>
<dbReference type="PANTHER" id="PTHR23124">
    <property type="entry name" value="C-TYPE LECTIN DOMAIN-CONTAINING PROTEIN-RELATED-RELATED"/>
    <property type="match status" value="1"/>
</dbReference>
<dbReference type="PANTHER" id="PTHR23124:SF134">
    <property type="entry name" value="C-TYPE LECTIN DOMAIN-CONTAINING PROTEIN"/>
    <property type="match status" value="1"/>
</dbReference>